<dbReference type="EMBL" id="BARW01042354">
    <property type="protein sequence ID" value="GAJ21811.1"/>
    <property type="molecule type" value="Genomic_DNA"/>
</dbReference>
<feature type="non-terminal residue" evidence="2">
    <location>
        <position position="1"/>
    </location>
</feature>
<proteinExistence type="predicted"/>
<name>X1VV95_9ZZZZ</name>
<keyword evidence="1" id="KW-0472">Membrane</keyword>
<evidence type="ECO:0000256" key="1">
    <source>
        <dbReference type="SAM" id="Phobius"/>
    </source>
</evidence>
<gene>
    <name evidence="2" type="ORF">S12H4_62821</name>
</gene>
<organism evidence="2">
    <name type="scientific">marine sediment metagenome</name>
    <dbReference type="NCBI Taxonomy" id="412755"/>
    <lineage>
        <taxon>unclassified sequences</taxon>
        <taxon>metagenomes</taxon>
        <taxon>ecological metagenomes</taxon>
    </lineage>
</organism>
<sequence length="37" mass="3787">YANDLIIIPSSTGTPVVSVTIAVIVVFSDGIIIKSLA</sequence>
<accession>X1VV95</accession>
<comment type="caution">
    <text evidence="2">The sequence shown here is derived from an EMBL/GenBank/DDBJ whole genome shotgun (WGS) entry which is preliminary data.</text>
</comment>
<feature type="transmembrane region" description="Helical" evidence="1">
    <location>
        <begin position="6"/>
        <end position="27"/>
    </location>
</feature>
<reference evidence="2" key="1">
    <citation type="journal article" date="2014" name="Front. Microbiol.">
        <title>High frequency of phylogenetically diverse reductive dehalogenase-homologous genes in deep subseafloor sedimentary metagenomes.</title>
        <authorList>
            <person name="Kawai M."/>
            <person name="Futagami T."/>
            <person name="Toyoda A."/>
            <person name="Takaki Y."/>
            <person name="Nishi S."/>
            <person name="Hori S."/>
            <person name="Arai W."/>
            <person name="Tsubouchi T."/>
            <person name="Morono Y."/>
            <person name="Uchiyama I."/>
            <person name="Ito T."/>
            <person name="Fujiyama A."/>
            <person name="Inagaki F."/>
            <person name="Takami H."/>
        </authorList>
    </citation>
    <scope>NUCLEOTIDE SEQUENCE</scope>
    <source>
        <strain evidence="2">Expedition CK06-06</strain>
    </source>
</reference>
<keyword evidence="1" id="KW-1133">Transmembrane helix</keyword>
<evidence type="ECO:0000313" key="2">
    <source>
        <dbReference type="EMBL" id="GAJ21811.1"/>
    </source>
</evidence>
<keyword evidence="1" id="KW-0812">Transmembrane</keyword>
<dbReference type="AlphaFoldDB" id="X1VV95"/>
<protein>
    <submittedName>
        <fullName evidence="2">Uncharacterized protein</fullName>
    </submittedName>
</protein>